<organism evidence="2 3">
    <name type="scientific">Wenjunlia tyrosinilytica</name>
    <dbReference type="NCBI Taxonomy" id="1544741"/>
    <lineage>
        <taxon>Bacteria</taxon>
        <taxon>Bacillati</taxon>
        <taxon>Actinomycetota</taxon>
        <taxon>Actinomycetes</taxon>
        <taxon>Kitasatosporales</taxon>
        <taxon>Streptomycetaceae</taxon>
        <taxon>Wenjunlia</taxon>
    </lineage>
</organism>
<name>A0A917ZG41_9ACTN</name>
<feature type="domain" description="Methyltransferase" evidence="1">
    <location>
        <begin position="49"/>
        <end position="143"/>
    </location>
</feature>
<reference evidence="2" key="1">
    <citation type="journal article" date="2014" name="Int. J. Syst. Evol. Microbiol.">
        <title>Complete genome sequence of Corynebacterium casei LMG S-19264T (=DSM 44701T), isolated from a smear-ripened cheese.</title>
        <authorList>
            <consortium name="US DOE Joint Genome Institute (JGI-PGF)"/>
            <person name="Walter F."/>
            <person name="Albersmeier A."/>
            <person name="Kalinowski J."/>
            <person name="Ruckert C."/>
        </authorList>
    </citation>
    <scope>NUCLEOTIDE SEQUENCE</scope>
    <source>
        <strain evidence="2">CGMCC 4.7201</strain>
    </source>
</reference>
<comment type="caution">
    <text evidence="2">The sequence shown here is derived from an EMBL/GenBank/DDBJ whole genome shotgun (WGS) entry which is preliminary data.</text>
</comment>
<evidence type="ECO:0000259" key="1">
    <source>
        <dbReference type="Pfam" id="PF13649"/>
    </source>
</evidence>
<dbReference type="InterPro" id="IPR029063">
    <property type="entry name" value="SAM-dependent_MTases_sf"/>
</dbReference>
<keyword evidence="3" id="KW-1185">Reference proteome</keyword>
<accession>A0A917ZG41</accession>
<reference evidence="2" key="2">
    <citation type="submission" date="2020-09" db="EMBL/GenBank/DDBJ databases">
        <authorList>
            <person name="Sun Q."/>
            <person name="Zhou Y."/>
        </authorList>
    </citation>
    <scope>NUCLEOTIDE SEQUENCE</scope>
    <source>
        <strain evidence="2">CGMCC 4.7201</strain>
    </source>
</reference>
<dbReference type="CDD" id="cd02440">
    <property type="entry name" value="AdoMet_MTases"/>
    <property type="match status" value="1"/>
</dbReference>
<evidence type="ECO:0000313" key="2">
    <source>
        <dbReference type="EMBL" id="GGO82103.1"/>
    </source>
</evidence>
<gene>
    <name evidence="2" type="ORF">GCM10012280_07890</name>
</gene>
<dbReference type="Gene3D" id="3.40.50.150">
    <property type="entry name" value="Vaccinia Virus protein VP39"/>
    <property type="match status" value="1"/>
</dbReference>
<dbReference type="Proteomes" id="UP000641932">
    <property type="component" value="Unassembled WGS sequence"/>
</dbReference>
<dbReference type="InterPro" id="IPR041698">
    <property type="entry name" value="Methyltransf_25"/>
</dbReference>
<sequence>MTSEVNPMTAHLYWDEVWRTDSGRTDWSRPHPWVVDEAARLRALGAKDVLDLGCGVGRHALFFAEQGFIGSATDRSPEAVRVGRAESARRGLDLAFEVADFTELPYADDSFDYILAFNVVYHNDEPGLARVLAEIRRVLRPGGVYQCTMLSKRNGEYGRGNEVSPNTFCQPDAPDDKVHPHLYADAADLLRLHDGFRLVGATDAEHARPGSFHWHCVFELPGERTPGTNHGPFAPRAWK</sequence>
<dbReference type="SUPFAM" id="SSF53335">
    <property type="entry name" value="S-adenosyl-L-methionine-dependent methyltransferases"/>
    <property type="match status" value="1"/>
</dbReference>
<dbReference type="GO" id="GO:0008168">
    <property type="term" value="F:methyltransferase activity"/>
    <property type="evidence" value="ECO:0007669"/>
    <property type="project" value="UniProtKB-ARBA"/>
</dbReference>
<dbReference type="Pfam" id="PF13649">
    <property type="entry name" value="Methyltransf_25"/>
    <property type="match status" value="1"/>
</dbReference>
<dbReference type="PANTHER" id="PTHR43591">
    <property type="entry name" value="METHYLTRANSFERASE"/>
    <property type="match status" value="1"/>
</dbReference>
<dbReference type="EMBL" id="BMMS01000003">
    <property type="protein sequence ID" value="GGO82103.1"/>
    <property type="molecule type" value="Genomic_DNA"/>
</dbReference>
<proteinExistence type="predicted"/>
<dbReference type="AlphaFoldDB" id="A0A917ZG41"/>
<protein>
    <recommendedName>
        <fullName evidence="1">Methyltransferase domain-containing protein</fullName>
    </recommendedName>
</protein>
<evidence type="ECO:0000313" key="3">
    <source>
        <dbReference type="Proteomes" id="UP000641932"/>
    </source>
</evidence>